<proteinExistence type="predicted"/>
<feature type="coiled-coil region" evidence="1">
    <location>
        <begin position="240"/>
        <end position="267"/>
    </location>
</feature>
<evidence type="ECO:0000313" key="2">
    <source>
        <dbReference type="EMBL" id="NME72146.1"/>
    </source>
</evidence>
<dbReference type="RefSeq" id="WP_169660340.1">
    <property type="nucleotide sequence ID" value="NZ_JABANE010000138.1"/>
</dbReference>
<protein>
    <submittedName>
        <fullName evidence="2">Uncharacterized protein</fullName>
    </submittedName>
</protein>
<reference evidence="2 3" key="1">
    <citation type="submission" date="2020-04" db="EMBL/GenBank/DDBJ databases">
        <title>Flammeovirga sp. SR4, a novel species isolated from seawater.</title>
        <authorList>
            <person name="Wang X."/>
        </authorList>
    </citation>
    <scope>NUCLEOTIDE SEQUENCE [LARGE SCALE GENOMIC DNA]</scope>
    <source>
        <strain evidence="2 3">ATCC 23126</strain>
    </source>
</reference>
<keyword evidence="3" id="KW-1185">Reference proteome</keyword>
<name>A0A7X9XCS6_9BACT</name>
<accession>A0A7X9XCS6</accession>
<keyword evidence="1" id="KW-0175">Coiled coil</keyword>
<dbReference type="Proteomes" id="UP000576082">
    <property type="component" value="Unassembled WGS sequence"/>
</dbReference>
<sequence length="411" mass="48891">MITFTEYIDLLNKDKGKPVFFHQLAEMGNVGNWSKIDAKKKDNFYKKIVNLNKKVKEYFKLEVEEVLWTLDTIEEHNSSRIIKETSQVLRGKDKGKYRVGYILKVNQPHIEIFNDMLNLRVLHAQLHEKTRLTYDPSFYLDYLDFESNQNGIPYTNENNWLDWFDELMIYISKNDILALTYESRNRSHKTIRILPLKIRENLYGKFYLFGVRVEEDDQLPLNVNFENTVIIKISSIVSLTKTLNSKLKNELEKIKNLKSDMEEVMQSFFGVIVPEYNYRSADKIPEIKLKVSSFQYNYFKNYKSIVHAEQTEDGCYWMVTFKTIPTFEFIRFVIVLSDVWNYDHSYNGKSLAKETAIEVVGNDKHAMWIKNYLAQTYRRALYKYEQNPVIKAELKREIEEWNNTTYPFVKG</sequence>
<dbReference type="EMBL" id="JABANE010000138">
    <property type="protein sequence ID" value="NME72146.1"/>
    <property type="molecule type" value="Genomic_DNA"/>
</dbReference>
<comment type="caution">
    <text evidence="2">The sequence shown here is derived from an EMBL/GenBank/DDBJ whole genome shotgun (WGS) entry which is preliminary data.</text>
</comment>
<organism evidence="2 3">
    <name type="scientific">Flammeovirga aprica JL-4</name>
    <dbReference type="NCBI Taxonomy" id="694437"/>
    <lineage>
        <taxon>Bacteria</taxon>
        <taxon>Pseudomonadati</taxon>
        <taxon>Bacteroidota</taxon>
        <taxon>Cytophagia</taxon>
        <taxon>Cytophagales</taxon>
        <taxon>Flammeovirgaceae</taxon>
        <taxon>Flammeovirga</taxon>
    </lineage>
</organism>
<evidence type="ECO:0000313" key="3">
    <source>
        <dbReference type="Proteomes" id="UP000576082"/>
    </source>
</evidence>
<dbReference type="AlphaFoldDB" id="A0A7X9XCS6"/>
<gene>
    <name evidence="2" type="ORF">HHU12_29565</name>
</gene>
<evidence type="ECO:0000256" key="1">
    <source>
        <dbReference type="SAM" id="Coils"/>
    </source>
</evidence>